<evidence type="ECO:0008006" key="3">
    <source>
        <dbReference type="Google" id="ProtNLM"/>
    </source>
</evidence>
<dbReference type="Proteomes" id="UP000451565">
    <property type="component" value="Unassembled WGS sequence"/>
</dbReference>
<reference evidence="1 2" key="1">
    <citation type="submission" date="2019-10" db="EMBL/GenBank/DDBJ databases">
        <title>Glaciimonas soli sp. nov., a psychrophilic bacterium isolated from the forest soil of a high elevation mountain in Taiwan.</title>
        <authorList>
            <person name="Wang L.-T."/>
            <person name="Shieh W.Y."/>
        </authorList>
    </citation>
    <scope>NUCLEOTIDE SEQUENCE [LARGE SCALE GENOMIC DNA]</scope>
    <source>
        <strain evidence="1 2">GS1</strain>
    </source>
</reference>
<organism evidence="1 2">
    <name type="scientific">Glaciimonas soli</name>
    <dbReference type="NCBI Taxonomy" id="2590999"/>
    <lineage>
        <taxon>Bacteria</taxon>
        <taxon>Pseudomonadati</taxon>
        <taxon>Pseudomonadota</taxon>
        <taxon>Betaproteobacteria</taxon>
        <taxon>Burkholderiales</taxon>
        <taxon>Oxalobacteraceae</taxon>
        <taxon>Glaciimonas</taxon>
    </lineage>
</organism>
<evidence type="ECO:0000313" key="1">
    <source>
        <dbReference type="EMBL" id="MQR01916.1"/>
    </source>
</evidence>
<dbReference type="AlphaFoldDB" id="A0A843YZF2"/>
<dbReference type="Pfam" id="PF14384">
    <property type="entry name" value="BrnA_antitoxin"/>
    <property type="match status" value="1"/>
</dbReference>
<proteinExistence type="predicted"/>
<gene>
    <name evidence="1" type="ORF">GEV47_14650</name>
</gene>
<dbReference type="InterPro" id="IPR025528">
    <property type="entry name" value="BrnA_antitoxin"/>
</dbReference>
<comment type="caution">
    <text evidence="1">The sequence shown here is derived from an EMBL/GenBank/DDBJ whole genome shotgun (WGS) entry which is preliminary data.</text>
</comment>
<protein>
    <recommendedName>
        <fullName evidence="3">BrnA antitoxin of type II toxin-antitoxin system</fullName>
    </recommendedName>
</protein>
<sequence length="102" mass="11186">MNSKREIIYPTDEEDAAITAAALSDPDALPWTAEELAKVKPTRGPGRPLGSGSKEQVTLRLDTDILAAFKRDGDGWQTRMNFALGEWLREHGSSTVNSNTDK</sequence>
<accession>A0A843YZF2</accession>
<dbReference type="OrthoDB" id="9796641at2"/>
<keyword evidence="2" id="KW-1185">Reference proteome</keyword>
<dbReference type="EMBL" id="WINI01000007">
    <property type="protein sequence ID" value="MQR01916.1"/>
    <property type="molecule type" value="Genomic_DNA"/>
</dbReference>
<evidence type="ECO:0000313" key="2">
    <source>
        <dbReference type="Proteomes" id="UP000451565"/>
    </source>
</evidence>
<dbReference type="RefSeq" id="WP_153235493.1">
    <property type="nucleotide sequence ID" value="NZ_WINI01000007.1"/>
</dbReference>
<name>A0A843YZF2_9BURK</name>